<evidence type="ECO:0000256" key="1">
    <source>
        <dbReference type="ARBA" id="ARBA00001933"/>
    </source>
</evidence>
<organism evidence="11">
    <name type="scientific">hydrocarbon metagenome</name>
    <dbReference type="NCBI Taxonomy" id="938273"/>
    <lineage>
        <taxon>unclassified sequences</taxon>
        <taxon>metagenomes</taxon>
        <taxon>ecological metagenomes</taxon>
    </lineage>
</organism>
<dbReference type="InterPro" id="IPR023026">
    <property type="entry name" value="Trp_synth_beta/beta-like"/>
</dbReference>
<dbReference type="AlphaFoldDB" id="A0A0W8F4F4"/>
<keyword evidence="5" id="KW-0822">Tryptophan biosynthesis</keyword>
<dbReference type="Pfam" id="PF00291">
    <property type="entry name" value="PALP"/>
    <property type="match status" value="1"/>
</dbReference>
<dbReference type="PANTHER" id="PTHR48077:SF3">
    <property type="entry name" value="TRYPTOPHAN SYNTHASE"/>
    <property type="match status" value="1"/>
</dbReference>
<dbReference type="EMBL" id="LNQE01001531">
    <property type="protein sequence ID" value="KUG15786.1"/>
    <property type="molecule type" value="Genomic_DNA"/>
</dbReference>
<keyword evidence="8 11" id="KW-0456">Lyase</keyword>
<evidence type="ECO:0000256" key="2">
    <source>
        <dbReference type="ARBA" id="ARBA00004733"/>
    </source>
</evidence>
<dbReference type="Gene3D" id="3.40.50.1100">
    <property type="match status" value="2"/>
</dbReference>
<evidence type="ECO:0000313" key="11">
    <source>
        <dbReference type="EMBL" id="KUG15786.1"/>
    </source>
</evidence>
<dbReference type="GO" id="GO:0004834">
    <property type="term" value="F:tryptophan synthase activity"/>
    <property type="evidence" value="ECO:0007669"/>
    <property type="project" value="UniProtKB-EC"/>
</dbReference>
<evidence type="ECO:0000256" key="7">
    <source>
        <dbReference type="ARBA" id="ARBA00023141"/>
    </source>
</evidence>
<evidence type="ECO:0000256" key="8">
    <source>
        <dbReference type="ARBA" id="ARBA00023239"/>
    </source>
</evidence>
<name>A0A0W8F4F4_9ZZZZ</name>
<evidence type="ECO:0000259" key="10">
    <source>
        <dbReference type="Pfam" id="PF00291"/>
    </source>
</evidence>
<evidence type="ECO:0000256" key="9">
    <source>
        <dbReference type="ARBA" id="ARBA00049047"/>
    </source>
</evidence>
<keyword evidence="4" id="KW-0028">Amino-acid biosynthesis</keyword>
<dbReference type="PANTHER" id="PTHR48077">
    <property type="entry name" value="TRYPTOPHAN SYNTHASE-RELATED"/>
    <property type="match status" value="1"/>
</dbReference>
<protein>
    <recommendedName>
        <fullName evidence="3">tryptophan synthase</fullName>
        <ecNumber evidence="3">4.2.1.20</ecNumber>
    </recommendedName>
</protein>
<dbReference type="EC" id="4.2.1.20" evidence="3"/>
<dbReference type="FunFam" id="3.40.50.1100:FF:000004">
    <property type="entry name" value="Tryptophan synthase beta chain"/>
    <property type="match status" value="1"/>
</dbReference>
<sequence length="390" mass="41955">MTDATRFGPYGGRFVPETLMAALAELDEAYRTILPSAAFQQEMEYYLHEYAGRETPLTFCRNMSADLGCRVYLKREDLLHSGAHKLNNALGQALLTRLMGKERIIAETGAGQHGVAAAIAGAALGLPVDVYMGSEDMERQALNVARMRMLGARVLPVESGSRTLKDAINEALRDWVAESATTHYMIGSVVGPHPYPSLVRDLQTVIGREIRDQIMAKEGRLPDAMVACVGGGSNAIGMFHPFLGDPVALFGAEAGGEGLSGRHGATLCAGRPGVLHGTYTYLIQDAFGQILPSHSVSAGLDYPGVGPEHSFLRDEERVIYQAVTDAEALDAFLYLSRTEGIIPALESAHAVALARRIARDYEEDDILVINLSGRGDKDVAQVAALMGEIV</sequence>
<evidence type="ECO:0000256" key="6">
    <source>
        <dbReference type="ARBA" id="ARBA00022898"/>
    </source>
</evidence>
<dbReference type="FunFam" id="3.40.50.1100:FF:000001">
    <property type="entry name" value="Tryptophan synthase beta chain"/>
    <property type="match status" value="1"/>
</dbReference>
<evidence type="ECO:0000256" key="4">
    <source>
        <dbReference type="ARBA" id="ARBA00022605"/>
    </source>
</evidence>
<comment type="pathway">
    <text evidence="2">Amino-acid biosynthesis; L-tryptophan biosynthesis; L-tryptophan from chorismate: step 5/5.</text>
</comment>
<dbReference type="GO" id="GO:0005737">
    <property type="term" value="C:cytoplasm"/>
    <property type="evidence" value="ECO:0007669"/>
    <property type="project" value="TreeGrafter"/>
</dbReference>
<dbReference type="InterPro" id="IPR006653">
    <property type="entry name" value="Trp_synth_b_CS"/>
</dbReference>
<dbReference type="InterPro" id="IPR036052">
    <property type="entry name" value="TrpB-like_PALP_sf"/>
</dbReference>
<comment type="cofactor">
    <cofactor evidence="1">
        <name>pyridoxal 5'-phosphate</name>
        <dbReference type="ChEBI" id="CHEBI:597326"/>
    </cofactor>
</comment>
<proteinExistence type="inferred from homology"/>
<dbReference type="UniPathway" id="UPA00035">
    <property type="reaction ID" value="UER00044"/>
</dbReference>
<reference evidence="11" key="1">
    <citation type="journal article" date="2015" name="Proc. Natl. Acad. Sci. U.S.A.">
        <title>Networks of energetic and metabolic interactions define dynamics in microbial communities.</title>
        <authorList>
            <person name="Embree M."/>
            <person name="Liu J.K."/>
            <person name="Al-Bassam M.M."/>
            <person name="Zengler K."/>
        </authorList>
    </citation>
    <scope>NUCLEOTIDE SEQUENCE</scope>
</reference>
<dbReference type="HAMAP" id="MF_00133">
    <property type="entry name" value="Trp_synth_beta"/>
    <property type="match status" value="1"/>
</dbReference>
<comment type="caution">
    <text evidence="11">The sequence shown here is derived from an EMBL/GenBank/DDBJ whole genome shotgun (WGS) entry which is preliminary data.</text>
</comment>
<evidence type="ECO:0000256" key="5">
    <source>
        <dbReference type="ARBA" id="ARBA00022822"/>
    </source>
</evidence>
<dbReference type="InterPro" id="IPR001926">
    <property type="entry name" value="TrpB-like_PALP"/>
</dbReference>
<dbReference type="PROSITE" id="PS00168">
    <property type="entry name" value="TRP_SYNTHASE_BETA"/>
    <property type="match status" value="1"/>
</dbReference>
<dbReference type="NCBIfam" id="TIGR00263">
    <property type="entry name" value="trpB"/>
    <property type="match status" value="1"/>
</dbReference>
<dbReference type="InterPro" id="IPR006654">
    <property type="entry name" value="Trp_synth_beta"/>
</dbReference>
<dbReference type="CDD" id="cd06446">
    <property type="entry name" value="Trp-synth_B"/>
    <property type="match status" value="1"/>
</dbReference>
<keyword evidence="7" id="KW-0057">Aromatic amino acid biosynthesis</keyword>
<feature type="domain" description="Tryptophan synthase beta chain-like PALP" evidence="10">
    <location>
        <begin position="51"/>
        <end position="373"/>
    </location>
</feature>
<dbReference type="SUPFAM" id="SSF53686">
    <property type="entry name" value="Tryptophan synthase beta subunit-like PLP-dependent enzymes"/>
    <property type="match status" value="1"/>
</dbReference>
<gene>
    <name evidence="11" type="ORF">ASZ90_014539</name>
</gene>
<keyword evidence="6" id="KW-0663">Pyridoxal phosphate</keyword>
<comment type="catalytic activity">
    <reaction evidence="9">
        <text>(1S,2R)-1-C-(indol-3-yl)glycerol 3-phosphate + L-serine = D-glyceraldehyde 3-phosphate + L-tryptophan + H2O</text>
        <dbReference type="Rhea" id="RHEA:10532"/>
        <dbReference type="ChEBI" id="CHEBI:15377"/>
        <dbReference type="ChEBI" id="CHEBI:33384"/>
        <dbReference type="ChEBI" id="CHEBI:57912"/>
        <dbReference type="ChEBI" id="CHEBI:58866"/>
        <dbReference type="ChEBI" id="CHEBI:59776"/>
        <dbReference type="EC" id="4.2.1.20"/>
    </reaction>
</comment>
<dbReference type="PIRSF" id="PIRSF001413">
    <property type="entry name" value="Trp_syn_beta"/>
    <property type="match status" value="1"/>
</dbReference>
<evidence type="ECO:0000256" key="3">
    <source>
        <dbReference type="ARBA" id="ARBA00012043"/>
    </source>
</evidence>
<accession>A0A0W8F4F4</accession>